<dbReference type="Pfam" id="PF25601">
    <property type="entry name" value="AAA_lid_14"/>
    <property type="match status" value="1"/>
</dbReference>
<evidence type="ECO:0000256" key="4">
    <source>
        <dbReference type="ARBA" id="ARBA00023125"/>
    </source>
</evidence>
<dbReference type="GO" id="GO:0006355">
    <property type="term" value="P:regulation of DNA-templated transcription"/>
    <property type="evidence" value="ECO:0007669"/>
    <property type="project" value="InterPro"/>
</dbReference>
<dbReference type="SUPFAM" id="SSF52540">
    <property type="entry name" value="P-loop containing nucleoside triphosphate hydrolases"/>
    <property type="match status" value="1"/>
</dbReference>
<dbReference type="Proteomes" id="UP000013782">
    <property type="component" value="Unassembled WGS sequence"/>
</dbReference>
<evidence type="ECO:0000259" key="7">
    <source>
        <dbReference type="PROSITE" id="PS50112"/>
    </source>
</evidence>
<dbReference type="Gene3D" id="3.40.50.2300">
    <property type="match status" value="1"/>
</dbReference>
<dbReference type="Pfam" id="PF02954">
    <property type="entry name" value="HTH_8"/>
    <property type="match status" value="1"/>
</dbReference>
<dbReference type="SUPFAM" id="SSF46689">
    <property type="entry name" value="Homeodomain-like"/>
    <property type="match status" value="1"/>
</dbReference>
<protein>
    <recommendedName>
        <fullName evidence="10">Sigma-54 factor interaction domain-containing protein</fullName>
    </recommendedName>
</protein>
<dbReference type="Pfam" id="PF06506">
    <property type="entry name" value="PrpR_N"/>
    <property type="match status" value="1"/>
</dbReference>
<organism evidence="8 9">
    <name type="scientific">Enterococcus pallens ATCC BAA-351</name>
    <dbReference type="NCBI Taxonomy" id="1158607"/>
    <lineage>
        <taxon>Bacteria</taxon>
        <taxon>Bacillati</taxon>
        <taxon>Bacillota</taxon>
        <taxon>Bacilli</taxon>
        <taxon>Lactobacillales</taxon>
        <taxon>Enterococcaceae</taxon>
        <taxon>Enterococcus</taxon>
    </lineage>
</organism>
<keyword evidence="3" id="KW-0805">Transcription regulation</keyword>
<proteinExistence type="predicted"/>
<name>R2SLJ7_9ENTE</name>
<dbReference type="InterPro" id="IPR003593">
    <property type="entry name" value="AAA+_ATPase"/>
</dbReference>
<sequence length="623" mass="69955">MKDENIVIVSPSDSFSNQALQVMNEMGLHFPILHASGEEYFDKIQQMVENTPVYAIITRGYNVKFLREKLPVPIVDVRYTFEDIYHSFQHALEISNKVAFISTDVAHDRAKVFQEMTQQPMVIPKVNTLPDIPIAVQRLIGEGIEVFIGGRATEEAASNLGARSVDILVEEGSIKTALTEAIHLVQLEKEKQRNQSFIDAILETTENGLIAVSLDASVTFINQKARSYFGEELNRFIHTSLMKLIQESAESNYNLINQLVTANYQNFILNISPITIEAETIGYLATLEKLDELQVKEGDVRTKLSIKINAAKRSFEDLIGSSTALQQTIQMAKKYASTESVVLINGESGTGKELFAQSIHNCSPRKYEPFIAINCASLSESVLESELFGYVKGAFTGAATDGKAGLFEAAHKGTIFLDEIGEISLSFQAKLLRVLQEKEITRIGDTKSIPVDVRIISATNRNLVKMVEQGDFREDLYYRLDVLNLKIPPLRDRQSDIKELVLHFLSKANKPLKISSSAIQLLTTYEFPGNIRQLENIVERLIVLSDNAAIDYELVRSIIVNEPQLKKQAETHQPASTTSLPEAERELIARTLIRFNNNKTLTAKELQISKSTLWRKIKLYQLE</sequence>
<dbReference type="InterPro" id="IPR025943">
    <property type="entry name" value="Sigma_54_int_dom_ATP-bd_2"/>
</dbReference>
<dbReference type="FunFam" id="3.40.50.300:FF:000006">
    <property type="entry name" value="DNA-binding transcriptional regulator NtrC"/>
    <property type="match status" value="1"/>
</dbReference>
<dbReference type="InterPro" id="IPR000014">
    <property type="entry name" value="PAS"/>
</dbReference>
<dbReference type="Gene3D" id="3.40.50.300">
    <property type="entry name" value="P-loop containing nucleotide triphosphate hydrolases"/>
    <property type="match status" value="1"/>
</dbReference>
<dbReference type="InterPro" id="IPR025944">
    <property type="entry name" value="Sigma_54_int_dom_CS"/>
</dbReference>
<keyword evidence="2" id="KW-0067">ATP-binding</keyword>
<reference evidence="8 9" key="1">
    <citation type="submission" date="2013-02" db="EMBL/GenBank/DDBJ databases">
        <title>The Genome Sequence of Enterococcus pallens BAA-351.</title>
        <authorList>
            <consortium name="The Broad Institute Genome Sequencing Platform"/>
            <consortium name="The Broad Institute Genome Sequencing Center for Infectious Disease"/>
            <person name="Earl A.M."/>
            <person name="Gilmore M.S."/>
            <person name="Lebreton F."/>
            <person name="Walker B."/>
            <person name="Young S.K."/>
            <person name="Zeng Q."/>
            <person name="Gargeya S."/>
            <person name="Fitzgerald M."/>
            <person name="Haas B."/>
            <person name="Abouelleil A."/>
            <person name="Alvarado L."/>
            <person name="Arachchi H.M."/>
            <person name="Berlin A.M."/>
            <person name="Chapman S.B."/>
            <person name="Dewar J."/>
            <person name="Goldberg J."/>
            <person name="Griggs A."/>
            <person name="Gujja S."/>
            <person name="Hansen M."/>
            <person name="Howarth C."/>
            <person name="Imamovic A."/>
            <person name="Larimer J."/>
            <person name="McCowan C."/>
            <person name="Murphy C."/>
            <person name="Neiman D."/>
            <person name="Pearson M."/>
            <person name="Priest M."/>
            <person name="Roberts A."/>
            <person name="Saif S."/>
            <person name="Shea T."/>
            <person name="Sisk P."/>
            <person name="Sykes S."/>
            <person name="Wortman J."/>
            <person name="Nusbaum C."/>
            <person name="Birren B."/>
        </authorList>
    </citation>
    <scope>NUCLEOTIDE SEQUENCE [LARGE SCALE GENOMIC DNA]</scope>
    <source>
        <strain evidence="8 9">ATCC BAA-351</strain>
    </source>
</reference>
<dbReference type="PATRIC" id="fig|1158607.3.peg.2417"/>
<dbReference type="PROSITE" id="PS00688">
    <property type="entry name" value="SIGMA54_INTERACT_3"/>
    <property type="match status" value="1"/>
</dbReference>
<dbReference type="PANTHER" id="PTHR32071">
    <property type="entry name" value="TRANSCRIPTIONAL REGULATORY PROTEIN"/>
    <property type="match status" value="1"/>
</dbReference>
<dbReference type="InterPro" id="IPR027417">
    <property type="entry name" value="P-loop_NTPase"/>
</dbReference>
<accession>R2SLJ7</accession>
<dbReference type="InterPro" id="IPR002197">
    <property type="entry name" value="HTH_Fis"/>
</dbReference>
<dbReference type="PROSITE" id="PS50045">
    <property type="entry name" value="SIGMA54_INTERACT_4"/>
    <property type="match status" value="1"/>
</dbReference>
<dbReference type="EMBL" id="AJAQ01000016">
    <property type="protein sequence ID" value="EOH93746.1"/>
    <property type="molecule type" value="Genomic_DNA"/>
</dbReference>
<evidence type="ECO:0000256" key="1">
    <source>
        <dbReference type="ARBA" id="ARBA00022741"/>
    </source>
</evidence>
<dbReference type="SUPFAM" id="SSF55785">
    <property type="entry name" value="PYP-like sensor domain (PAS domain)"/>
    <property type="match status" value="1"/>
</dbReference>
<dbReference type="Gene3D" id="1.10.10.60">
    <property type="entry name" value="Homeodomain-like"/>
    <property type="match status" value="1"/>
</dbReference>
<dbReference type="InterPro" id="IPR025662">
    <property type="entry name" value="Sigma_54_int_dom_ATP-bd_1"/>
</dbReference>
<dbReference type="SUPFAM" id="SSF159800">
    <property type="entry name" value="PrpR receptor domain-like"/>
    <property type="match status" value="1"/>
</dbReference>
<evidence type="ECO:0000313" key="9">
    <source>
        <dbReference type="Proteomes" id="UP000013782"/>
    </source>
</evidence>
<dbReference type="Gene3D" id="3.40.50.10660">
    <property type="entry name" value="PrpR receptor domain-like"/>
    <property type="match status" value="1"/>
</dbReference>
<keyword evidence="4" id="KW-0238">DNA-binding</keyword>
<dbReference type="RefSeq" id="WP_010757432.1">
    <property type="nucleotide sequence ID" value="NZ_ASWD01000001.1"/>
</dbReference>
<dbReference type="HOGENOM" id="CLU_000445_8_5_9"/>
<dbReference type="STRING" id="160454.RV10_GL000718"/>
<dbReference type="InterPro" id="IPR035965">
    <property type="entry name" value="PAS-like_dom_sf"/>
</dbReference>
<dbReference type="InterPro" id="IPR058031">
    <property type="entry name" value="AAA_lid_NorR"/>
</dbReference>
<dbReference type="GO" id="GO:0000156">
    <property type="term" value="F:phosphorelay response regulator activity"/>
    <property type="evidence" value="ECO:0007669"/>
    <property type="project" value="InterPro"/>
</dbReference>
<dbReference type="eggNOG" id="COG3829">
    <property type="taxonomic scope" value="Bacteria"/>
</dbReference>
<keyword evidence="5" id="KW-0804">Transcription</keyword>
<keyword evidence="1" id="KW-0547">Nucleotide-binding</keyword>
<gene>
    <name evidence="8" type="ORF">UAU_02442</name>
</gene>
<evidence type="ECO:0000259" key="6">
    <source>
        <dbReference type="PROSITE" id="PS50045"/>
    </source>
</evidence>
<dbReference type="Gene3D" id="3.30.450.20">
    <property type="entry name" value="PAS domain"/>
    <property type="match status" value="1"/>
</dbReference>
<dbReference type="GO" id="GO:0043565">
    <property type="term" value="F:sequence-specific DNA binding"/>
    <property type="evidence" value="ECO:0007669"/>
    <property type="project" value="InterPro"/>
</dbReference>
<evidence type="ECO:0008006" key="10">
    <source>
        <dbReference type="Google" id="ProtNLM"/>
    </source>
</evidence>
<evidence type="ECO:0000256" key="2">
    <source>
        <dbReference type="ARBA" id="ARBA00022840"/>
    </source>
</evidence>
<dbReference type="InterPro" id="IPR002078">
    <property type="entry name" value="Sigma_54_int"/>
</dbReference>
<dbReference type="SMART" id="SM00382">
    <property type="entry name" value="AAA"/>
    <property type="match status" value="1"/>
</dbReference>
<keyword evidence="9" id="KW-1185">Reference proteome</keyword>
<dbReference type="AlphaFoldDB" id="R2SLJ7"/>
<dbReference type="CDD" id="cd00009">
    <property type="entry name" value="AAA"/>
    <property type="match status" value="1"/>
</dbReference>
<dbReference type="PROSITE" id="PS00675">
    <property type="entry name" value="SIGMA54_INTERACT_1"/>
    <property type="match status" value="1"/>
</dbReference>
<comment type="caution">
    <text evidence="8">The sequence shown here is derived from an EMBL/GenBank/DDBJ whole genome shotgun (WGS) entry which is preliminary data.</text>
</comment>
<dbReference type="Pfam" id="PF00158">
    <property type="entry name" value="Sigma54_activat"/>
    <property type="match status" value="1"/>
</dbReference>
<dbReference type="OrthoDB" id="9771372at2"/>
<dbReference type="PROSITE" id="PS00676">
    <property type="entry name" value="SIGMA54_INTERACT_2"/>
    <property type="match status" value="1"/>
</dbReference>
<dbReference type="GO" id="GO:0005524">
    <property type="term" value="F:ATP binding"/>
    <property type="evidence" value="ECO:0007669"/>
    <property type="project" value="UniProtKB-KW"/>
</dbReference>
<dbReference type="InterPro" id="IPR009057">
    <property type="entry name" value="Homeodomain-like_sf"/>
</dbReference>
<feature type="domain" description="PAS" evidence="7">
    <location>
        <begin position="194"/>
        <end position="248"/>
    </location>
</feature>
<feature type="domain" description="Sigma-54 factor interaction" evidence="6">
    <location>
        <begin position="318"/>
        <end position="543"/>
    </location>
</feature>
<dbReference type="Gene3D" id="1.10.8.60">
    <property type="match status" value="1"/>
</dbReference>
<evidence type="ECO:0000313" key="8">
    <source>
        <dbReference type="EMBL" id="EOH93746.1"/>
    </source>
</evidence>
<dbReference type="InterPro" id="IPR010524">
    <property type="entry name" value="Sig_transdc_resp-reg_PrpR_N"/>
</dbReference>
<evidence type="ECO:0000256" key="5">
    <source>
        <dbReference type="ARBA" id="ARBA00023163"/>
    </source>
</evidence>
<dbReference type="PROSITE" id="PS50112">
    <property type="entry name" value="PAS"/>
    <property type="match status" value="1"/>
</dbReference>
<evidence type="ECO:0000256" key="3">
    <source>
        <dbReference type="ARBA" id="ARBA00023015"/>
    </source>
</evidence>